<comment type="caution">
    <text evidence="2">The sequence shown here is derived from an EMBL/GenBank/DDBJ whole genome shotgun (WGS) entry which is preliminary data.</text>
</comment>
<reference evidence="2 3" key="1">
    <citation type="journal article" date="2019" name="Sci. Rep.">
        <title>Orb-weaving spider Araneus ventricosus genome elucidates the spidroin gene catalogue.</title>
        <authorList>
            <person name="Kono N."/>
            <person name="Nakamura H."/>
            <person name="Ohtoshi R."/>
            <person name="Moran D.A.P."/>
            <person name="Shinohara A."/>
            <person name="Yoshida Y."/>
            <person name="Fujiwara M."/>
            <person name="Mori M."/>
            <person name="Tomita M."/>
            <person name="Arakawa K."/>
        </authorList>
    </citation>
    <scope>NUCLEOTIDE SEQUENCE [LARGE SCALE GENOMIC DNA]</scope>
</reference>
<dbReference type="Proteomes" id="UP000499080">
    <property type="component" value="Unassembled WGS sequence"/>
</dbReference>
<evidence type="ECO:0000256" key="1">
    <source>
        <dbReference type="SAM" id="MobiDB-lite"/>
    </source>
</evidence>
<evidence type="ECO:0000313" key="3">
    <source>
        <dbReference type="Proteomes" id="UP000499080"/>
    </source>
</evidence>
<dbReference type="AlphaFoldDB" id="A0A4Y2VI04"/>
<dbReference type="EMBL" id="BGPR01046842">
    <property type="protein sequence ID" value="GBO23806.1"/>
    <property type="molecule type" value="Genomic_DNA"/>
</dbReference>
<feature type="region of interest" description="Disordered" evidence="1">
    <location>
        <begin position="57"/>
        <end position="96"/>
    </location>
</feature>
<organism evidence="2 3">
    <name type="scientific">Araneus ventricosus</name>
    <name type="common">Orbweaver spider</name>
    <name type="synonym">Epeira ventricosa</name>
    <dbReference type="NCBI Taxonomy" id="182803"/>
    <lineage>
        <taxon>Eukaryota</taxon>
        <taxon>Metazoa</taxon>
        <taxon>Ecdysozoa</taxon>
        <taxon>Arthropoda</taxon>
        <taxon>Chelicerata</taxon>
        <taxon>Arachnida</taxon>
        <taxon>Araneae</taxon>
        <taxon>Araneomorphae</taxon>
        <taxon>Entelegynae</taxon>
        <taxon>Araneoidea</taxon>
        <taxon>Araneidae</taxon>
        <taxon>Araneus</taxon>
    </lineage>
</organism>
<sequence length="96" mass="10795">MQFKLGIQFIRIQLGISTKIDAPSVLGRHKTLPAVILIPIISPNICLGICRDRKLKSPINRGEEAQQRGKDDANERDARRHRPTLSVRPPPLHSTQ</sequence>
<gene>
    <name evidence="2" type="ORF">AVEN_249948_1</name>
</gene>
<name>A0A4Y2VI04_ARAVE</name>
<accession>A0A4Y2VI04</accession>
<proteinExistence type="predicted"/>
<evidence type="ECO:0000313" key="2">
    <source>
        <dbReference type="EMBL" id="GBO23806.1"/>
    </source>
</evidence>
<keyword evidence="3" id="KW-1185">Reference proteome</keyword>
<feature type="compositionally biased region" description="Basic and acidic residues" evidence="1">
    <location>
        <begin position="61"/>
        <end position="78"/>
    </location>
</feature>
<protein>
    <submittedName>
        <fullName evidence="2">Uncharacterized protein</fullName>
    </submittedName>
</protein>